<dbReference type="Pfam" id="PF00191">
    <property type="entry name" value="Annexin"/>
    <property type="match status" value="3"/>
</dbReference>
<dbReference type="GO" id="GO:0012506">
    <property type="term" value="C:vesicle membrane"/>
    <property type="evidence" value="ECO:0007669"/>
    <property type="project" value="TreeGrafter"/>
</dbReference>
<reference evidence="4" key="2">
    <citation type="submission" date="2025-08" db="UniProtKB">
        <authorList>
            <consortium name="Ensembl"/>
        </authorList>
    </citation>
    <scope>IDENTIFICATION</scope>
</reference>
<comment type="similarity">
    <text evidence="1">Belongs to the annexin family.</text>
</comment>
<dbReference type="PANTHER" id="PTHR10502">
    <property type="entry name" value="ANNEXIN"/>
    <property type="match status" value="1"/>
</dbReference>
<evidence type="ECO:0000313" key="5">
    <source>
        <dbReference type="Proteomes" id="UP000694580"/>
    </source>
</evidence>
<dbReference type="GO" id="GO:0005509">
    <property type="term" value="F:calcium ion binding"/>
    <property type="evidence" value="ECO:0007669"/>
    <property type="project" value="InterPro"/>
</dbReference>
<dbReference type="InterPro" id="IPR018502">
    <property type="entry name" value="Annexin_repeat"/>
</dbReference>
<dbReference type="GO" id="GO:0005634">
    <property type="term" value="C:nucleus"/>
    <property type="evidence" value="ECO:0007669"/>
    <property type="project" value="TreeGrafter"/>
</dbReference>
<sequence length="368" mass="42072">MKFISLFKGLNDKNRNCPIWIKGTVQCSSVPPQQERLCSPRKDQQIPLFSFQEMWWGTLGTIRPFPAFNPEQDAREIFIALDKKDACSLVRILTNRNNAQRQSIAEKFLKFSEKDLSFALKKALSGSLQELMLALMMTPAEFDAHRLRDAMEGLGTDEEALLEVLCTSSPMQLKEITVAYKQKYGRYLENDLISETSKDFSKLVMAILKKEEVDAPGNIDFELIDQDVRALLEAVNCKKTDAAPWIQVLTMRSTDHLNRVFTRLENLKGETMDKIVQNNFSGDMRLGVRILVRSTQNTPLYFAQKLHNSMKKNAVVRGILVSRSEEDLLCVRNEYRKLANTSLYSALQKEYKGELQQALLALCRSEDL</sequence>
<protein>
    <recommendedName>
        <fullName evidence="6">Annexin</fullName>
    </recommendedName>
</protein>
<dbReference type="GO" id="GO:0005544">
    <property type="term" value="F:calcium-dependent phospholipid binding"/>
    <property type="evidence" value="ECO:0007669"/>
    <property type="project" value="InterPro"/>
</dbReference>
<dbReference type="SMART" id="SM00335">
    <property type="entry name" value="ANX"/>
    <property type="match status" value="3"/>
</dbReference>
<dbReference type="Ensembl" id="ENSDCDT00010032499.1">
    <property type="protein sequence ID" value="ENSDCDP00010026299.1"/>
    <property type="gene ID" value="ENSDCDG00010016594.1"/>
</dbReference>
<dbReference type="GO" id="GO:0005886">
    <property type="term" value="C:plasma membrane"/>
    <property type="evidence" value="ECO:0007669"/>
    <property type="project" value="TreeGrafter"/>
</dbReference>
<keyword evidence="2" id="KW-0677">Repeat</keyword>
<name>A0AAY4BZU3_9TELE</name>
<dbReference type="Gene3D" id="1.10.220.10">
    <property type="entry name" value="Annexin"/>
    <property type="match status" value="4"/>
</dbReference>
<dbReference type="InterPro" id="IPR037104">
    <property type="entry name" value="Annexin_sf"/>
</dbReference>
<evidence type="ECO:0000256" key="2">
    <source>
        <dbReference type="ARBA" id="ARBA00022737"/>
    </source>
</evidence>
<dbReference type="GeneTree" id="ENSGT00940000166692"/>
<dbReference type="GO" id="GO:0005737">
    <property type="term" value="C:cytoplasm"/>
    <property type="evidence" value="ECO:0007669"/>
    <property type="project" value="TreeGrafter"/>
</dbReference>
<dbReference type="FunFam" id="1.10.220.10:FF:000003">
    <property type="entry name" value="Annexin"/>
    <property type="match status" value="1"/>
</dbReference>
<dbReference type="PROSITE" id="PS51897">
    <property type="entry name" value="ANNEXIN_2"/>
    <property type="match status" value="3"/>
</dbReference>
<keyword evidence="5" id="KW-1185">Reference proteome</keyword>
<dbReference type="PRINTS" id="PR00196">
    <property type="entry name" value="ANNEXIN"/>
</dbReference>
<evidence type="ECO:0008006" key="6">
    <source>
        <dbReference type="Google" id="ProtNLM"/>
    </source>
</evidence>
<accession>A0AAY4BZU3</accession>
<dbReference type="Proteomes" id="UP000694580">
    <property type="component" value="Chromosome 5"/>
</dbReference>
<evidence type="ECO:0000256" key="3">
    <source>
        <dbReference type="ARBA" id="ARBA00023216"/>
    </source>
</evidence>
<dbReference type="PANTHER" id="PTHR10502:SF8">
    <property type="entry name" value="ANNEXIN"/>
    <property type="match status" value="1"/>
</dbReference>
<proteinExistence type="inferred from homology"/>
<reference evidence="4" key="3">
    <citation type="submission" date="2025-09" db="UniProtKB">
        <authorList>
            <consortium name="Ensembl"/>
        </authorList>
    </citation>
    <scope>IDENTIFICATION</scope>
</reference>
<reference evidence="4 5" key="1">
    <citation type="submission" date="2020-06" db="EMBL/GenBank/DDBJ databases">
        <authorList>
            <consortium name="Wellcome Sanger Institute Data Sharing"/>
        </authorList>
    </citation>
    <scope>NUCLEOTIDE SEQUENCE [LARGE SCALE GENOMIC DNA]</scope>
</reference>
<dbReference type="SUPFAM" id="SSF47874">
    <property type="entry name" value="Annexin"/>
    <property type="match status" value="1"/>
</dbReference>
<evidence type="ECO:0000256" key="1">
    <source>
        <dbReference type="ARBA" id="ARBA00007831"/>
    </source>
</evidence>
<dbReference type="AlphaFoldDB" id="A0AAY4BZU3"/>
<keyword evidence="3" id="KW-0041">Annexin</keyword>
<dbReference type="InterPro" id="IPR001464">
    <property type="entry name" value="Annexin"/>
</dbReference>
<evidence type="ECO:0000313" key="4">
    <source>
        <dbReference type="Ensembl" id="ENSDCDP00010026299.1"/>
    </source>
</evidence>
<organism evidence="4 5">
    <name type="scientific">Denticeps clupeoides</name>
    <name type="common">denticle herring</name>
    <dbReference type="NCBI Taxonomy" id="299321"/>
    <lineage>
        <taxon>Eukaryota</taxon>
        <taxon>Metazoa</taxon>
        <taxon>Chordata</taxon>
        <taxon>Craniata</taxon>
        <taxon>Vertebrata</taxon>
        <taxon>Euteleostomi</taxon>
        <taxon>Actinopterygii</taxon>
        <taxon>Neopterygii</taxon>
        <taxon>Teleostei</taxon>
        <taxon>Clupei</taxon>
        <taxon>Clupeiformes</taxon>
        <taxon>Denticipitoidei</taxon>
        <taxon>Denticipitidae</taxon>
        <taxon>Denticeps</taxon>
    </lineage>
</organism>
<gene>
    <name evidence="4" type="primary">LOC114790252</name>
</gene>
<dbReference type="GO" id="GO:0001786">
    <property type="term" value="F:phosphatidylserine binding"/>
    <property type="evidence" value="ECO:0007669"/>
    <property type="project" value="TreeGrafter"/>
</dbReference>